<dbReference type="Gene3D" id="3.30.420.260">
    <property type="match status" value="1"/>
</dbReference>
<dbReference type="Gene3D" id="3.30.420.250">
    <property type="match status" value="1"/>
</dbReference>
<dbReference type="Pfam" id="PF12864">
    <property type="entry name" value="DUF3822"/>
    <property type="match status" value="1"/>
</dbReference>
<keyword evidence="2" id="KW-1185">Reference proteome</keyword>
<protein>
    <submittedName>
        <fullName evidence="1">DUF3822 family protein</fullName>
    </submittedName>
</protein>
<dbReference type="RefSeq" id="WP_380738859.1">
    <property type="nucleotide sequence ID" value="NZ_JBHTJP010000034.1"/>
</dbReference>
<dbReference type="InterPro" id="IPR024213">
    <property type="entry name" value="DUF3822"/>
</dbReference>
<evidence type="ECO:0000313" key="1">
    <source>
        <dbReference type="EMBL" id="MFD0976974.1"/>
    </source>
</evidence>
<organism evidence="1 2">
    <name type="scientific">Salinimicrobium gaetbulicola</name>
    <dbReference type="NCBI Taxonomy" id="999702"/>
    <lineage>
        <taxon>Bacteria</taxon>
        <taxon>Pseudomonadati</taxon>
        <taxon>Bacteroidota</taxon>
        <taxon>Flavobacteriia</taxon>
        <taxon>Flavobacteriales</taxon>
        <taxon>Flavobacteriaceae</taxon>
        <taxon>Salinimicrobium</taxon>
    </lineage>
</organism>
<dbReference type="EMBL" id="JBHTJP010000034">
    <property type="protein sequence ID" value="MFD0976974.1"/>
    <property type="molecule type" value="Genomic_DNA"/>
</dbReference>
<reference evidence="2" key="1">
    <citation type="journal article" date="2019" name="Int. J. Syst. Evol. Microbiol.">
        <title>The Global Catalogue of Microorganisms (GCM) 10K type strain sequencing project: providing services to taxonomists for standard genome sequencing and annotation.</title>
        <authorList>
            <consortium name="The Broad Institute Genomics Platform"/>
            <consortium name="The Broad Institute Genome Sequencing Center for Infectious Disease"/>
            <person name="Wu L."/>
            <person name="Ma J."/>
        </authorList>
    </citation>
    <scope>NUCLEOTIDE SEQUENCE [LARGE SCALE GENOMIC DNA]</scope>
    <source>
        <strain evidence="2">CCUG 60898</strain>
    </source>
</reference>
<sequence length="277" mass="32308">METPNKETNITNLKLSIQVSLNGLSFCALRPEEQKIVFFKEITFSKKLNPAGVLEQIEKAYEDEPFFTDETPEVTLLYSNELYSLVPRKFFNEENASDYLKFNTKILETDFVAHDELENNDLVNVFIPYTNINNFFFEKYGEFEYTHCITVLVNSFLKNDGDKEEIGDKMYINCYTRGFDLVVIRNGKLLLANSFTCNTKEDFIYYILFTAEQLEMDPNEFQLILLGKITANSDYYQIAFTYIKNIIFLDNSFGYIFAAKGEPPTSYMHYTLLKTLQ</sequence>
<name>A0ABW3IGB4_9FLAO</name>
<accession>A0ABW3IGB4</accession>
<gene>
    <name evidence="1" type="ORF">ACFQ1G_09230</name>
</gene>
<comment type="caution">
    <text evidence="1">The sequence shown here is derived from an EMBL/GenBank/DDBJ whole genome shotgun (WGS) entry which is preliminary data.</text>
</comment>
<evidence type="ECO:0000313" key="2">
    <source>
        <dbReference type="Proteomes" id="UP001597100"/>
    </source>
</evidence>
<proteinExistence type="predicted"/>
<dbReference type="CDD" id="cd24013">
    <property type="entry name" value="ASKHA_ATPase_BT3980-like"/>
    <property type="match status" value="1"/>
</dbReference>
<dbReference type="Proteomes" id="UP001597100">
    <property type="component" value="Unassembled WGS sequence"/>
</dbReference>